<dbReference type="KEGG" id="haxz:M0R88_08235"/>
<feature type="transmembrane region" description="Helical" evidence="1">
    <location>
        <begin position="15"/>
        <end position="33"/>
    </location>
</feature>
<dbReference type="GeneID" id="72189836"/>
<reference evidence="2" key="1">
    <citation type="submission" date="2022-04" db="EMBL/GenBank/DDBJ databases">
        <title>Diverse halophilic archaea isolated from saline environments.</title>
        <authorList>
            <person name="Cui H.-L."/>
        </authorList>
    </citation>
    <scope>NUCLEOTIDE SEQUENCE</scope>
    <source>
        <strain evidence="2">XZYJT40</strain>
    </source>
</reference>
<keyword evidence="3" id="KW-1185">Reference proteome</keyword>
<accession>A0A8U0ILQ9</accession>
<dbReference type="Proteomes" id="UP000830434">
    <property type="component" value="Chromosome"/>
</dbReference>
<proteinExistence type="predicted"/>
<sequence length="70" mass="7446">MDVLREAWATNRTNLLRAVAVAGLIAASASLGYDYWTHHGRSGAILAIVGGTLLLTAVVCVPVSLRRRAE</sequence>
<dbReference type="EMBL" id="CP096658">
    <property type="protein sequence ID" value="UPW02070.1"/>
    <property type="molecule type" value="Genomic_DNA"/>
</dbReference>
<feature type="transmembrane region" description="Helical" evidence="1">
    <location>
        <begin position="45"/>
        <end position="65"/>
    </location>
</feature>
<evidence type="ECO:0000313" key="2">
    <source>
        <dbReference type="EMBL" id="UPW02070.1"/>
    </source>
</evidence>
<organism evidence="2 3">
    <name type="scientific">Halorussus gelatinilyticus</name>
    <dbReference type="NCBI Taxonomy" id="2937524"/>
    <lineage>
        <taxon>Archaea</taxon>
        <taxon>Methanobacteriati</taxon>
        <taxon>Methanobacteriota</taxon>
        <taxon>Stenosarchaea group</taxon>
        <taxon>Halobacteria</taxon>
        <taxon>Halobacteriales</taxon>
        <taxon>Haladaptataceae</taxon>
        <taxon>Halorussus</taxon>
    </lineage>
</organism>
<keyword evidence="1" id="KW-0812">Transmembrane</keyword>
<dbReference type="AlphaFoldDB" id="A0A8U0ILQ9"/>
<evidence type="ECO:0000313" key="3">
    <source>
        <dbReference type="Proteomes" id="UP000830434"/>
    </source>
</evidence>
<dbReference type="RefSeq" id="WP_248656457.1">
    <property type="nucleotide sequence ID" value="NZ_CP096658.1"/>
</dbReference>
<keyword evidence="1" id="KW-1133">Transmembrane helix</keyword>
<gene>
    <name evidence="2" type="ORF">M0R88_08235</name>
</gene>
<name>A0A8U0ILQ9_9EURY</name>
<protein>
    <submittedName>
        <fullName evidence="2">Uncharacterized protein</fullName>
    </submittedName>
</protein>
<evidence type="ECO:0000256" key="1">
    <source>
        <dbReference type="SAM" id="Phobius"/>
    </source>
</evidence>
<keyword evidence="1" id="KW-0472">Membrane</keyword>